<dbReference type="PANTHER" id="PTHR30461:SF2">
    <property type="entry name" value="SERINE RECOMBINASE PINE-RELATED"/>
    <property type="match status" value="1"/>
</dbReference>
<dbReference type="InterPro" id="IPR006119">
    <property type="entry name" value="Resolv_N"/>
</dbReference>
<keyword evidence="2" id="KW-0233">DNA recombination</keyword>
<protein>
    <submittedName>
        <fullName evidence="4">Recombinase family protein</fullName>
    </submittedName>
</protein>
<dbReference type="EMBL" id="JBHSDC010000036">
    <property type="protein sequence ID" value="MFC4233590.1"/>
    <property type="molecule type" value="Genomic_DNA"/>
</dbReference>
<comment type="caution">
    <text evidence="4">The sequence shown here is derived from an EMBL/GenBank/DDBJ whole genome shotgun (WGS) entry which is preliminary data.</text>
</comment>
<evidence type="ECO:0000259" key="3">
    <source>
        <dbReference type="PROSITE" id="PS51736"/>
    </source>
</evidence>
<keyword evidence="1" id="KW-0238">DNA-binding</keyword>
<accession>A0ABV8Q351</accession>
<dbReference type="Gene3D" id="3.40.50.1390">
    <property type="entry name" value="Resolvase, N-terminal catalytic domain"/>
    <property type="match status" value="1"/>
</dbReference>
<proteinExistence type="predicted"/>
<reference evidence="5" key="1">
    <citation type="journal article" date="2019" name="Int. J. Syst. Evol. Microbiol.">
        <title>The Global Catalogue of Microorganisms (GCM) 10K type strain sequencing project: providing services to taxonomists for standard genome sequencing and annotation.</title>
        <authorList>
            <consortium name="The Broad Institute Genomics Platform"/>
            <consortium name="The Broad Institute Genome Sequencing Center for Infectious Disease"/>
            <person name="Wu L."/>
            <person name="Ma J."/>
        </authorList>
    </citation>
    <scope>NUCLEOTIDE SEQUENCE [LARGE SCALE GENOMIC DNA]</scope>
    <source>
        <strain evidence="5">CECT 8010</strain>
    </source>
</reference>
<sequence>MESLMASALARIPKNKVIKRGGKAAIYTRVSSLEQRNNNSSLETQDTMCRQFAQREQIPIKITFGGVHDSAKTDGRVEFKRMLNYVKKDKDISFIIVANFDRFSRTGAAAAKLSEDLAKEGIILRSVSQDIDTSTTYGRFQENMLHLMNNLDNQNKSVRTKLHTREVMLKGYWPYATPLGYENLHRKEKACNHEYVITDEGKELKKAFILKASGQYSNKEIVEKLNARGVRLTEKNFRLLISNVFYVGYVTGKLLDGQLVLGKHPPLIDMPTFLKANNMLNLAPTVGIAKVFRHDEVPLKVFAKDEVSGMPFTGYKTKGNWYYKTKKSTQPVNVKAEKLNGLFSNLLAEFEYDKTLKTALKKELLSQIKQQLSGSAENEKLLKKKITEKEKQITAVEEKFIMGDISKETYDKFILKYKAELQVLKQEFPQNEYSSSNLEKAVEKCLSIAQDLSQTWITANYEAKQKLQHLVFPEGI</sequence>
<dbReference type="CDD" id="cd00338">
    <property type="entry name" value="Ser_Recombinase"/>
    <property type="match status" value="1"/>
</dbReference>
<dbReference type="InterPro" id="IPR011109">
    <property type="entry name" value="DNA_bind_recombinase_dom"/>
</dbReference>
<evidence type="ECO:0000256" key="1">
    <source>
        <dbReference type="ARBA" id="ARBA00023125"/>
    </source>
</evidence>
<dbReference type="Gene3D" id="3.90.1750.20">
    <property type="entry name" value="Putative Large Serine Recombinase, Chain B, Domain 2"/>
    <property type="match status" value="1"/>
</dbReference>
<name>A0ABV8Q351_9BACT</name>
<dbReference type="InterPro" id="IPR050639">
    <property type="entry name" value="SSR_resolvase"/>
</dbReference>
<dbReference type="Proteomes" id="UP001595906">
    <property type="component" value="Unassembled WGS sequence"/>
</dbReference>
<dbReference type="PROSITE" id="PS51736">
    <property type="entry name" value="RECOMBINASES_3"/>
    <property type="match status" value="1"/>
</dbReference>
<dbReference type="SUPFAM" id="SSF53041">
    <property type="entry name" value="Resolvase-like"/>
    <property type="match status" value="1"/>
</dbReference>
<dbReference type="InterPro" id="IPR038109">
    <property type="entry name" value="DNA_bind_recomb_sf"/>
</dbReference>
<evidence type="ECO:0000256" key="2">
    <source>
        <dbReference type="ARBA" id="ARBA00023172"/>
    </source>
</evidence>
<dbReference type="Pfam" id="PF07508">
    <property type="entry name" value="Recombinase"/>
    <property type="match status" value="1"/>
</dbReference>
<dbReference type="InterPro" id="IPR036162">
    <property type="entry name" value="Resolvase-like_N_sf"/>
</dbReference>
<dbReference type="SMART" id="SM00857">
    <property type="entry name" value="Resolvase"/>
    <property type="match status" value="1"/>
</dbReference>
<gene>
    <name evidence="4" type="ORF">ACFOW1_16940</name>
</gene>
<feature type="non-terminal residue" evidence="4">
    <location>
        <position position="476"/>
    </location>
</feature>
<evidence type="ECO:0000313" key="5">
    <source>
        <dbReference type="Proteomes" id="UP001595906"/>
    </source>
</evidence>
<feature type="domain" description="Resolvase/invertase-type recombinase catalytic" evidence="3">
    <location>
        <begin position="23"/>
        <end position="171"/>
    </location>
</feature>
<evidence type="ECO:0000313" key="4">
    <source>
        <dbReference type="EMBL" id="MFC4233590.1"/>
    </source>
</evidence>
<dbReference type="PANTHER" id="PTHR30461">
    <property type="entry name" value="DNA-INVERTASE FROM LAMBDOID PROPHAGE"/>
    <property type="match status" value="1"/>
</dbReference>
<organism evidence="4 5">
    <name type="scientific">Parasediminibacterium paludis</name>
    <dbReference type="NCBI Taxonomy" id="908966"/>
    <lineage>
        <taxon>Bacteria</taxon>
        <taxon>Pseudomonadati</taxon>
        <taxon>Bacteroidota</taxon>
        <taxon>Chitinophagia</taxon>
        <taxon>Chitinophagales</taxon>
        <taxon>Chitinophagaceae</taxon>
        <taxon>Parasediminibacterium</taxon>
    </lineage>
</organism>
<dbReference type="Pfam" id="PF00239">
    <property type="entry name" value="Resolvase"/>
    <property type="match status" value="1"/>
</dbReference>
<keyword evidence="5" id="KW-1185">Reference proteome</keyword>
<dbReference type="RefSeq" id="WP_379015940.1">
    <property type="nucleotide sequence ID" value="NZ_JBHSDC010000036.1"/>
</dbReference>